<dbReference type="EMBL" id="JBHUMD010000003">
    <property type="protein sequence ID" value="MFD2600773.1"/>
    <property type="molecule type" value="Genomic_DNA"/>
</dbReference>
<organism evidence="1 2">
    <name type="scientific">Flavobacterium suzhouense</name>
    <dbReference type="NCBI Taxonomy" id="1529638"/>
    <lineage>
        <taxon>Bacteria</taxon>
        <taxon>Pseudomonadati</taxon>
        <taxon>Bacteroidota</taxon>
        <taxon>Flavobacteriia</taxon>
        <taxon>Flavobacteriales</taxon>
        <taxon>Flavobacteriaceae</taxon>
        <taxon>Flavobacterium</taxon>
    </lineage>
</organism>
<dbReference type="Proteomes" id="UP001597480">
    <property type="component" value="Unassembled WGS sequence"/>
</dbReference>
<evidence type="ECO:0000313" key="1">
    <source>
        <dbReference type="EMBL" id="MFD2600773.1"/>
    </source>
</evidence>
<proteinExistence type="predicted"/>
<name>A0ABW5NRT8_9FLAO</name>
<gene>
    <name evidence="1" type="ORF">ACFSR3_01780</name>
</gene>
<protein>
    <submittedName>
        <fullName evidence="1">Uncharacterized protein</fullName>
    </submittedName>
</protein>
<sequence length="151" mass="17631">MRHAGKLATIEDAMNSTAPTLGTLHREKSRDFTIGLVMGWLVYLNELLALRKPMSEDQIELCATEITDTFYTLKMSDLTYLFRRIISGQYGEFYESLTISKVLTFFRDYFDERCRHAAQQSIRQHADFSSQDTFNYSQNLRRIWNGDSKGY</sequence>
<dbReference type="RefSeq" id="WP_379819445.1">
    <property type="nucleotide sequence ID" value="NZ_JBHUMD010000003.1"/>
</dbReference>
<comment type="caution">
    <text evidence="1">The sequence shown here is derived from an EMBL/GenBank/DDBJ whole genome shotgun (WGS) entry which is preliminary data.</text>
</comment>
<accession>A0ABW5NRT8</accession>
<evidence type="ECO:0000313" key="2">
    <source>
        <dbReference type="Proteomes" id="UP001597480"/>
    </source>
</evidence>
<reference evidence="2" key="1">
    <citation type="journal article" date="2019" name="Int. J. Syst. Evol. Microbiol.">
        <title>The Global Catalogue of Microorganisms (GCM) 10K type strain sequencing project: providing services to taxonomists for standard genome sequencing and annotation.</title>
        <authorList>
            <consortium name="The Broad Institute Genomics Platform"/>
            <consortium name="The Broad Institute Genome Sequencing Center for Infectious Disease"/>
            <person name="Wu L."/>
            <person name="Ma J."/>
        </authorList>
    </citation>
    <scope>NUCLEOTIDE SEQUENCE [LARGE SCALE GENOMIC DNA]</scope>
    <source>
        <strain evidence="2">KCTC 42107</strain>
    </source>
</reference>
<keyword evidence="2" id="KW-1185">Reference proteome</keyword>